<dbReference type="EMBL" id="ML006573">
    <property type="protein sequence ID" value="RKP16413.1"/>
    <property type="molecule type" value="Genomic_DNA"/>
</dbReference>
<dbReference type="FunFam" id="3.90.110.10:FF:000002">
    <property type="entry name" value="Malate dehydrogenase"/>
    <property type="match status" value="1"/>
</dbReference>
<evidence type="ECO:0000256" key="3">
    <source>
        <dbReference type="ARBA" id="ARBA00023002"/>
    </source>
</evidence>
<dbReference type="OMA" id="HTWVNGT"/>
<feature type="domain" description="Lactate/malate dehydrogenase N-terminal" evidence="10">
    <location>
        <begin position="8"/>
        <end position="155"/>
    </location>
</feature>
<dbReference type="Pfam" id="PF02866">
    <property type="entry name" value="Ldh_1_C"/>
    <property type="match status" value="1"/>
</dbReference>
<reference evidence="13" key="3">
    <citation type="submission" date="2018-08" db="EMBL/GenBank/DDBJ databases">
        <title>Leveraging single-cell genomics to expand the Fungal Tree of Life.</title>
        <authorList>
            <consortium name="DOE Joint Genome Institute"/>
            <person name="Ahrendt S.R."/>
            <person name="Quandt C.A."/>
            <person name="Ciobanu D."/>
            <person name="Clum A."/>
            <person name="Salamov A."/>
            <person name="Andreopoulos B."/>
            <person name="Cheng J.-F."/>
            <person name="Woyke T."/>
            <person name="Pelin A."/>
            <person name="Henrissat B."/>
            <person name="Reynolds N."/>
            <person name="Benny G.L."/>
            <person name="Smith M.E."/>
            <person name="James T.Y."/>
            <person name="Grigoriev I.V."/>
        </authorList>
    </citation>
    <scope>NUCLEOTIDE SEQUENCE</scope>
    <source>
        <strain evidence="13">CSF55</strain>
    </source>
</reference>
<feature type="binding site" evidence="7">
    <location>
        <begin position="132"/>
        <end position="134"/>
    </location>
    <ligand>
        <name>NAD(+)</name>
        <dbReference type="ChEBI" id="CHEBI:57540"/>
    </ligand>
</feature>
<feature type="binding site" evidence="6">
    <location>
        <position position="165"/>
    </location>
    <ligand>
        <name>substrate</name>
    </ligand>
</feature>
<evidence type="ECO:0000256" key="1">
    <source>
        <dbReference type="ARBA" id="ARBA00009613"/>
    </source>
</evidence>
<dbReference type="GO" id="GO:0006099">
    <property type="term" value="P:tricarboxylic acid cycle"/>
    <property type="evidence" value="ECO:0007669"/>
    <property type="project" value="UniProtKB-KW"/>
</dbReference>
<dbReference type="HOGENOM" id="CLU_040727_2_0_1"/>
<feature type="binding site" evidence="6">
    <location>
        <position position="92"/>
    </location>
    <ligand>
        <name>substrate</name>
    </ligand>
</feature>
<evidence type="ECO:0000256" key="9">
    <source>
        <dbReference type="RuleBase" id="RU003405"/>
    </source>
</evidence>
<dbReference type="FunFam" id="3.40.50.720:FF:000010">
    <property type="entry name" value="Malate dehydrogenase"/>
    <property type="match status" value="1"/>
</dbReference>
<evidence type="ECO:0000313" key="12">
    <source>
        <dbReference type="EMBL" id="EPZ33233.1"/>
    </source>
</evidence>
<dbReference type="OrthoDB" id="4069699at2759"/>
<dbReference type="STRING" id="988480.A0A075ASJ5"/>
<reference evidence="12 14" key="1">
    <citation type="journal article" date="2013" name="Curr. Biol.">
        <title>Shared signatures of parasitism and phylogenomics unite Cryptomycota and microsporidia.</title>
        <authorList>
            <person name="James T.Y."/>
            <person name="Pelin A."/>
            <person name="Bonen L."/>
            <person name="Ahrendt S."/>
            <person name="Sain D."/>
            <person name="Corradi N."/>
            <person name="Stajich J.E."/>
        </authorList>
    </citation>
    <scope>NUCLEOTIDE SEQUENCE [LARGE SCALE GENOMIC DNA]</scope>
    <source>
        <strain evidence="12">CSF55</strain>
        <strain evidence="12">CSF55</strain>
    </source>
</reference>
<feature type="binding site" evidence="7">
    <location>
        <position position="108"/>
    </location>
    <ligand>
        <name>NAD(+)</name>
        <dbReference type="ChEBI" id="CHEBI:57540"/>
    </ligand>
</feature>
<comment type="catalytic activity">
    <reaction evidence="9">
        <text>(S)-malate + NAD(+) = oxaloacetate + NADH + H(+)</text>
        <dbReference type="Rhea" id="RHEA:21432"/>
        <dbReference type="ChEBI" id="CHEBI:15378"/>
        <dbReference type="ChEBI" id="CHEBI:15589"/>
        <dbReference type="ChEBI" id="CHEBI:16452"/>
        <dbReference type="ChEBI" id="CHEBI:57540"/>
        <dbReference type="ChEBI" id="CHEBI:57945"/>
        <dbReference type="EC" id="1.1.1.37"/>
    </reaction>
</comment>
<dbReference type="NCBIfam" id="NF003916">
    <property type="entry name" value="PRK05442.1"/>
    <property type="match status" value="1"/>
</dbReference>
<dbReference type="Gene3D" id="3.90.110.10">
    <property type="entry name" value="Lactate dehydrogenase/glycoside hydrolase, family 4, C-terminal"/>
    <property type="match status" value="1"/>
</dbReference>
<evidence type="ECO:0000313" key="13">
    <source>
        <dbReference type="EMBL" id="RKP16413.1"/>
    </source>
</evidence>
<sequence length="327" mass="36373">MHNILVPVKVVITGAAGQIAYSLLFHVCSGQIFGNDQVRFMQIPSMISQLEGVRMELEDCAFPLLNQLSITDNLEEAFKDADYAFLIGALPRKQFLRGMERKDLLKSNASIFRNQGLVIDNVAKKSIKILVVGNPANTNAYILNKSTPSIPSKNISALTRLDQNRATFQISKTLGVPNVVVWGNHSNTQFPDPKHALFDDGRQVWPILKAKFDEPNFIETVQNRGTDVIKARKLSSAMSAAKACADHMRDWCLGTKQGEIVSMAVVSNGNMYGIPKDIVFSVPVTCNNGEWKLVEGIELDFSSKKYFESTLNELKQEALDAEFVFQE</sequence>
<protein>
    <recommendedName>
        <fullName evidence="2 9">Malate dehydrogenase</fullName>
        <ecNumber evidence="2 9">1.1.1.37</ecNumber>
    </recommendedName>
</protein>
<evidence type="ECO:0000256" key="5">
    <source>
        <dbReference type="PIRSR" id="PIRSR000102-1"/>
    </source>
</evidence>
<dbReference type="PIRSF" id="PIRSF000102">
    <property type="entry name" value="Lac_mal_DH"/>
    <property type="match status" value="1"/>
</dbReference>
<dbReference type="InterPro" id="IPR022383">
    <property type="entry name" value="Lactate/malate_DH_C"/>
</dbReference>
<keyword evidence="4 7" id="KW-0520">NAD</keyword>
<dbReference type="PROSITE" id="PS00068">
    <property type="entry name" value="MDH"/>
    <property type="match status" value="1"/>
</dbReference>
<dbReference type="NCBIfam" id="TIGR01759">
    <property type="entry name" value="MalateDH-SF1"/>
    <property type="match status" value="1"/>
</dbReference>
<dbReference type="EC" id="1.1.1.37" evidence="2 9"/>
<feature type="binding site" evidence="6">
    <location>
        <position position="101"/>
    </location>
    <ligand>
        <name>substrate</name>
    </ligand>
</feature>
<dbReference type="PANTHER" id="PTHR23382">
    <property type="entry name" value="MALATE DEHYDROGENASE"/>
    <property type="match status" value="1"/>
</dbReference>
<dbReference type="InterPro" id="IPR001557">
    <property type="entry name" value="L-lactate/malate_DH"/>
</dbReference>
<evidence type="ECO:0000256" key="2">
    <source>
        <dbReference type="ARBA" id="ARBA00012995"/>
    </source>
</evidence>
<dbReference type="Gene3D" id="3.40.50.720">
    <property type="entry name" value="NAD(P)-binding Rossmann-like Domain"/>
    <property type="match status" value="1"/>
</dbReference>
<feature type="binding site" evidence="6">
    <location>
        <position position="134"/>
    </location>
    <ligand>
        <name>substrate</name>
    </ligand>
</feature>
<dbReference type="GO" id="GO:0006108">
    <property type="term" value="P:malate metabolic process"/>
    <property type="evidence" value="ECO:0007669"/>
    <property type="project" value="InterPro"/>
</dbReference>
<dbReference type="SUPFAM" id="SSF51735">
    <property type="entry name" value="NAD(P)-binding Rossmann-fold domains"/>
    <property type="match status" value="1"/>
</dbReference>
<comment type="similarity">
    <text evidence="1">Belongs to the LDH/MDH superfamily. MDH type 2 family.</text>
</comment>
<dbReference type="Proteomes" id="UP000030755">
    <property type="component" value="Unassembled WGS sequence"/>
</dbReference>
<dbReference type="AlphaFoldDB" id="A0A075ASJ5"/>
<evidence type="ECO:0000313" key="14">
    <source>
        <dbReference type="Proteomes" id="UP000030755"/>
    </source>
</evidence>
<evidence type="ECO:0000259" key="10">
    <source>
        <dbReference type="Pfam" id="PF00056"/>
    </source>
</evidence>
<evidence type="ECO:0000256" key="7">
    <source>
        <dbReference type="PIRSR" id="PIRSR000102-3"/>
    </source>
</evidence>
<organism evidence="12 14">
    <name type="scientific">Rozella allomycis (strain CSF55)</name>
    <dbReference type="NCBI Taxonomy" id="988480"/>
    <lineage>
        <taxon>Eukaryota</taxon>
        <taxon>Fungi</taxon>
        <taxon>Fungi incertae sedis</taxon>
        <taxon>Cryptomycota</taxon>
        <taxon>Cryptomycota incertae sedis</taxon>
        <taxon>Rozella</taxon>
    </lineage>
</organism>
<keyword evidence="9" id="KW-0816">Tricarboxylic acid cycle</keyword>
<dbReference type="InterPro" id="IPR001236">
    <property type="entry name" value="Lactate/malate_DH_N"/>
</dbReference>
<dbReference type="SUPFAM" id="SSF56327">
    <property type="entry name" value="LDH C-terminal domain-like"/>
    <property type="match status" value="1"/>
</dbReference>
<evidence type="ECO:0000259" key="11">
    <source>
        <dbReference type="Pfam" id="PF02866"/>
    </source>
</evidence>
<dbReference type="Pfam" id="PF00056">
    <property type="entry name" value="Ldh_1_N"/>
    <property type="match status" value="1"/>
</dbReference>
<dbReference type="InterPro" id="IPR001252">
    <property type="entry name" value="Malate_DH_AS"/>
</dbReference>
<dbReference type="EMBL" id="KE561068">
    <property type="protein sequence ID" value="EPZ33233.1"/>
    <property type="molecule type" value="Genomic_DNA"/>
</dbReference>
<feature type="active site" description="Proton acceptor" evidence="5">
    <location>
        <position position="185"/>
    </location>
</feature>
<keyword evidence="14" id="KW-1185">Reference proteome</keyword>
<feature type="domain" description="Lactate/malate dehydrogenase C-terminal" evidence="11">
    <location>
        <begin position="159"/>
        <end position="318"/>
    </location>
</feature>
<keyword evidence="3 8" id="KW-0560">Oxidoreductase</keyword>
<evidence type="ECO:0000256" key="4">
    <source>
        <dbReference type="ARBA" id="ARBA00023027"/>
    </source>
</evidence>
<dbReference type="Proteomes" id="UP000281549">
    <property type="component" value="Unassembled WGS sequence"/>
</dbReference>
<reference evidence="15" key="2">
    <citation type="journal article" date="2018" name="Nat. Microbiol.">
        <title>Leveraging single-cell genomics to expand the fungal tree of life.</title>
        <authorList>
            <person name="Ahrendt S.R."/>
            <person name="Quandt C.A."/>
            <person name="Ciobanu D."/>
            <person name="Clum A."/>
            <person name="Salamov A."/>
            <person name="Andreopoulos B."/>
            <person name="Cheng J.F."/>
            <person name="Woyke T."/>
            <person name="Pelin A."/>
            <person name="Henrissat B."/>
            <person name="Reynolds N.K."/>
            <person name="Benny G.L."/>
            <person name="Smith M.E."/>
            <person name="James T.Y."/>
            <person name="Grigoriev I.V."/>
        </authorList>
    </citation>
    <scope>NUCLEOTIDE SEQUENCE [LARGE SCALE GENOMIC DNA]</scope>
    <source>
        <strain evidence="15">CSF55</strain>
    </source>
</reference>
<name>A0A075ASJ5_ROZAC</name>
<dbReference type="GO" id="GO:0030060">
    <property type="term" value="F:L-malate dehydrogenase (NAD+) activity"/>
    <property type="evidence" value="ECO:0007669"/>
    <property type="project" value="UniProtKB-EC"/>
</dbReference>
<accession>A0A075ASJ5</accession>
<evidence type="ECO:0000256" key="8">
    <source>
        <dbReference type="RuleBase" id="RU003369"/>
    </source>
</evidence>
<dbReference type="InterPro" id="IPR036291">
    <property type="entry name" value="NAD(P)-bd_dom_sf"/>
</dbReference>
<evidence type="ECO:0000313" key="15">
    <source>
        <dbReference type="Proteomes" id="UP000281549"/>
    </source>
</evidence>
<dbReference type="InterPro" id="IPR010945">
    <property type="entry name" value="Malate_DH_type2"/>
</dbReference>
<proteinExistence type="inferred from homology"/>
<evidence type="ECO:0000256" key="6">
    <source>
        <dbReference type="PIRSR" id="PIRSR000102-2"/>
    </source>
</evidence>
<dbReference type="InterPro" id="IPR015955">
    <property type="entry name" value="Lactate_DH/Glyco_Ohase_4_C"/>
</dbReference>
<gene>
    <name evidence="12" type="ORF">O9G_001584</name>
    <name evidence="13" type="ORF">ROZALSC1DRAFT_31642</name>
</gene>